<dbReference type="AlphaFoldDB" id="A0A166STG4"/>
<sequence>MAESSLIALFDCGSIEPSVVELRLARRAGSGGRLGFALPDVGVGASPDYLTRSAIMLVQGAGAEAVLTDSGEEKRSTRHYFLIKAAAERTPSRLQNQAFTSNLPASGRTSLLKNNIRKTSWQGFLRPARDQP</sequence>
<accession>A0A166STG4</accession>
<dbReference type="EMBL" id="LFIV01000077">
    <property type="protein sequence ID" value="KZL71175.1"/>
    <property type="molecule type" value="Genomic_DNA"/>
</dbReference>
<dbReference type="Proteomes" id="UP000076552">
    <property type="component" value="Unassembled WGS sequence"/>
</dbReference>
<comment type="caution">
    <text evidence="1">The sequence shown here is derived from an EMBL/GenBank/DDBJ whole genome shotgun (WGS) entry which is preliminary data.</text>
</comment>
<proteinExistence type="predicted"/>
<gene>
    <name evidence="1" type="ORF">CT0861_08444</name>
</gene>
<evidence type="ECO:0000313" key="1">
    <source>
        <dbReference type="EMBL" id="KZL71175.1"/>
    </source>
</evidence>
<keyword evidence="2" id="KW-1185">Reference proteome</keyword>
<protein>
    <submittedName>
        <fullName evidence="1">Uncharacterized protein</fullName>
    </submittedName>
</protein>
<evidence type="ECO:0000313" key="2">
    <source>
        <dbReference type="Proteomes" id="UP000076552"/>
    </source>
</evidence>
<organism evidence="1 2">
    <name type="scientific">Colletotrichum tofieldiae</name>
    <dbReference type="NCBI Taxonomy" id="708197"/>
    <lineage>
        <taxon>Eukaryota</taxon>
        <taxon>Fungi</taxon>
        <taxon>Dikarya</taxon>
        <taxon>Ascomycota</taxon>
        <taxon>Pezizomycotina</taxon>
        <taxon>Sordariomycetes</taxon>
        <taxon>Hypocreomycetidae</taxon>
        <taxon>Glomerellales</taxon>
        <taxon>Glomerellaceae</taxon>
        <taxon>Colletotrichum</taxon>
        <taxon>Colletotrichum spaethianum species complex</taxon>
    </lineage>
</organism>
<name>A0A166STG4_9PEZI</name>
<reference evidence="1 2" key="1">
    <citation type="submission" date="2015-06" db="EMBL/GenBank/DDBJ databases">
        <title>Survival trade-offs in plant roots during colonization by closely related pathogenic and mutualistic fungi.</title>
        <authorList>
            <person name="Hacquard S."/>
            <person name="Kracher B."/>
            <person name="Hiruma K."/>
            <person name="Weinman A."/>
            <person name="Muench P."/>
            <person name="Garrido Oter R."/>
            <person name="Ver Loren van Themaat E."/>
            <person name="Dallerey J.-F."/>
            <person name="Damm U."/>
            <person name="Henrissat B."/>
            <person name="Lespinet O."/>
            <person name="Thon M."/>
            <person name="Kemen E."/>
            <person name="McHardy A.C."/>
            <person name="Schulze-Lefert P."/>
            <person name="O'Connell R.J."/>
        </authorList>
    </citation>
    <scope>NUCLEOTIDE SEQUENCE [LARGE SCALE GENOMIC DNA]</scope>
    <source>
        <strain evidence="1 2">0861</strain>
    </source>
</reference>